<feature type="transmembrane region" description="Helical" evidence="1">
    <location>
        <begin position="46"/>
        <end position="67"/>
    </location>
</feature>
<reference evidence="2" key="1">
    <citation type="submission" date="2020-10" db="EMBL/GenBank/DDBJ databases">
        <authorList>
            <person name="Gilroy R."/>
        </authorList>
    </citation>
    <scope>NUCLEOTIDE SEQUENCE</scope>
    <source>
        <strain evidence="2">CHK152-2994</strain>
    </source>
</reference>
<sequence length="236" mass="27445">MEISTTKDFAENFQKVFFRDVRPKLALYELHRRNIIERNKKHRKNMFVWCAGIIIATPLITIWMFSHHYNLEILYFWAVAAISLFFTIMSCISTIDSAVKDFEDNAKTEFMPVLMKAFGDFAWHGTYDSRCTSADFSKSSIYQVSNLCTDDNFTGNYNGVGIGIHELNFFYKNIVNKSNKEQSERFSGVAVVLDMNKNFSGQTIVTFRENGVNIIYPVHFQKIELEKSKFSDYFNV</sequence>
<evidence type="ECO:0000256" key="1">
    <source>
        <dbReference type="SAM" id="Phobius"/>
    </source>
</evidence>
<keyword evidence="1" id="KW-0812">Transmembrane</keyword>
<evidence type="ECO:0000313" key="3">
    <source>
        <dbReference type="Proteomes" id="UP000824139"/>
    </source>
</evidence>
<dbReference type="Proteomes" id="UP000824139">
    <property type="component" value="Unassembled WGS sequence"/>
</dbReference>
<evidence type="ECO:0000313" key="2">
    <source>
        <dbReference type="EMBL" id="HIS83260.1"/>
    </source>
</evidence>
<proteinExistence type="predicted"/>
<dbReference type="EMBL" id="DVJO01000147">
    <property type="protein sequence ID" value="HIS83260.1"/>
    <property type="molecule type" value="Genomic_DNA"/>
</dbReference>
<feature type="non-terminal residue" evidence="2">
    <location>
        <position position="236"/>
    </location>
</feature>
<protein>
    <submittedName>
        <fullName evidence="2">DUF3137 domain-containing protein</fullName>
    </submittedName>
</protein>
<dbReference type="AlphaFoldDB" id="A0A9D1K3T7"/>
<comment type="caution">
    <text evidence="2">The sequence shown here is derived from an EMBL/GenBank/DDBJ whole genome shotgun (WGS) entry which is preliminary data.</text>
</comment>
<reference evidence="2" key="2">
    <citation type="journal article" date="2021" name="PeerJ">
        <title>Extensive microbial diversity within the chicken gut microbiome revealed by metagenomics and culture.</title>
        <authorList>
            <person name="Gilroy R."/>
            <person name="Ravi A."/>
            <person name="Getino M."/>
            <person name="Pursley I."/>
            <person name="Horton D.L."/>
            <person name="Alikhan N.F."/>
            <person name="Baker D."/>
            <person name="Gharbi K."/>
            <person name="Hall N."/>
            <person name="Watson M."/>
            <person name="Adriaenssens E.M."/>
            <person name="Foster-Nyarko E."/>
            <person name="Jarju S."/>
            <person name="Secka A."/>
            <person name="Antonio M."/>
            <person name="Oren A."/>
            <person name="Chaudhuri R.R."/>
            <person name="La Ragione R."/>
            <person name="Hildebrand F."/>
            <person name="Pallen M.J."/>
        </authorList>
    </citation>
    <scope>NUCLEOTIDE SEQUENCE</scope>
    <source>
        <strain evidence="2">CHK152-2994</strain>
    </source>
</reference>
<gene>
    <name evidence="2" type="ORF">IAD41_06630</name>
</gene>
<accession>A0A9D1K3T7</accession>
<feature type="transmembrane region" description="Helical" evidence="1">
    <location>
        <begin position="73"/>
        <end position="92"/>
    </location>
</feature>
<keyword evidence="1" id="KW-0472">Membrane</keyword>
<name>A0A9D1K3T7_9BACT</name>
<organism evidence="2 3">
    <name type="scientific">Candidatus Scatenecus faecavium</name>
    <dbReference type="NCBI Taxonomy" id="2840915"/>
    <lineage>
        <taxon>Bacteria</taxon>
        <taxon>Candidatus Scatenecus</taxon>
    </lineage>
</organism>
<keyword evidence="1" id="KW-1133">Transmembrane helix</keyword>